<evidence type="ECO:0000256" key="2">
    <source>
        <dbReference type="ARBA" id="ARBA00004448"/>
    </source>
</evidence>
<dbReference type="CTD" id="4536"/>
<dbReference type="GeneID" id="6335912"/>
<comment type="similarity">
    <text evidence="3 18">Belongs to the complex I subunit 2 family.</text>
</comment>
<evidence type="ECO:0000256" key="8">
    <source>
        <dbReference type="ARBA" id="ARBA00022692"/>
    </source>
</evidence>
<dbReference type="AlphaFoldDB" id="B2CKY3"/>
<feature type="transmembrane region" description="Helical" evidence="18">
    <location>
        <begin position="302"/>
        <end position="320"/>
    </location>
</feature>
<keyword evidence="12 18" id="KW-1133">Transmembrane helix</keyword>
<feature type="transmembrane region" description="Helical" evidence="18">
    <location>
        <begin position="117"/>
        <end position="135"/>
    </location>
</feature>
<evidence type="ECO:0000256" key="10">
    <source>
        <dbReference type="ARBA" id="ARBA00022967"/>
    </source>
</evidence>
<feature type="transmembrane region" description="Helical" evidence="18">
    <location>
        <begin position="141"/>
        <end position="159"/>
    </location>
</feature>
<accession>B2CKY3</accession>
<dbReference type="InterPro" id="IPR050175">
    <property type="entry name" value="Complex_I_Subunit_2"/>
</dbReference>
<protein>
    <recommendedName>
        <fullName evidence="5 18">NADH-ubiquinone oxidoreductase chain 2</fullName>
        <ecNumber evidence="4 18">7.1.1.2</ecNumber>
    </recommendedName>
</protein>
<reference evidence="20" key="1">
    <citation type="journal article" date="2008" name="Mol. Biol. Evol.">
        <title>Parallel evolution of truncated transfer RNA genes in arachnid mitochondrial genomes.</title>
        <authorList>
            <person name="Masta S.E."/>
            <person name="Boore J.L."/>
        </authorList>
    </citation>
    <scope>NUCLEOTIDE SEQUENCE</scope>
</reference>
<feature type="transmembrane region" description="Helical" evidence="18">
    <location>
        <begin position="227"/>
        <end position="246"/>
    </location>
</feature>
<evidence type="ECO:0000256" key="12">
    <source>
        <dbReference type="ARBA" id="ARBA00022989"/>
    </source>
</evidence>
<evidence type="ECO:0000256" key="6">
    <source>
        <dbReference type="ARBA" id="ARBA00022448"/>
    </source>
</evidence>
<evidence type="ECO:0000256" key="3">
    <source>
        <dbReference type="ARBA" id="ARBA00007012"/>
    </source>
</evidence>
<keyword evidence="10 18" id="KW-1278">Translocase</keyword>
<keyword evidence="8 18" id="KW-0812">Transmembrane</keyword>
<dbReference type="InterPro" id="IPR001750">
    <property type="entry name" value="ND/Mrp_TM"/>
</dbReference>
<evidence type="ECO:0000256" key="1">
    <source>
        <dbReference type="ARBA" id="ARBA00003257"/>
    </source>
</evidence>
<comment type="function">
    <text evidence="1">Core subunit of the mitochondrial membrane respiratory chain NADH dehydrogenase (Complex I) that is believed to belong to the minimal assembly required for catalysis. Complex I functions in the transfer of electrons from NADH to the respiratory chain. The immediate electron acceptor for the enzyme is believed to be ubiquinone.</text>
</comment>
<evidence type="ECO:0000256" key="18">
    <source>
        <dbReference type="RuleBase" id="RU003403"/>
    </source>
</evidence>
<gene>
    <name evidence="20" type="primary">ND2</name>
</gene>
<keyword evidence="14 18" id="KW-0830">Ubiquinone</keyword>
<dbReference type="Pfam" id="PF00361">
    <property type="entry name" value="Proton_antipo_M"/>
    <property type="match status" value="1"/>
</dbReference>
<evidence type="ECO:0000313" key="20">
    <source>
        <dbReference type="EMBL" id="ACA66078.1"/>
    </source>
</evidence>
<comment type="catalytic activity">
    <reaction evidence="17 18">
        <text>a ubiquinone + NADH + 5 H(+)(in) = a ubiquinol + NAD(+) + 4 H(+)(out)</text>
        <dbReference type="Rhea" id="RHEA:29091"/>
        <dbReference type="Rhea" id="RHEA-COMP:9565"/>
        <dbReference type="Rhea" id="RHEA-COMP:9566"/>
        <dbReference type="ChEBI" id="CHEBI:15378"/>
        <dbReference type="ChEBI" id="CHEBI:16389"/>
        <dbReference type="ChEBI" id="CHEBI:17976"/>
        <dbReference type="ChEBI" id="CHEBI:57540"/>
        <dbReference type="ChEBI" id="CHEBI:57945"/>
        <dbReference type="EC" id="7.1.1.2"/>
    </reaction>
</comment>
<proteinExistence type="inferred from homology"/>
<dbReference type="GO" id="GO:0005743">
    <property type="term" value="C:mitochondrial inner membrane"/>
    <property type="evidence" value="ECO:0007669"/>
    <property type="project" value="UniProtKB-SubCell"/>
</dbReference>
<evidence type="ECO:0000256" key="7">
    <source>
        <dbReference type="ARBA" id="ARBA00022660"/>
    </source>
</evidence>
<sequence length="321" mass="36350">MLMKPSSLSFIMMMLLGTLISISATSWFPIWLGMEMNIIGFIPLIINKKNILTSESALSYFTIQSVSSSALLLFSIQNNFFMLSTDIITIALLTKLGAAPFHFWVPSITENISWNMMTLLLTWQKFAPLMILNIHNKMSNLIMLTLISSAIWGSLGGLFQTSTSKMLAFSSIAHMGWLISATMCSTNMVMMYFLIYSLSLIFASMTMKSLKMNSINSTLFTTKKNKILIYTLMLNMGGMPPLLGFFPKLMVLSMLLKLDWMILSMILIMSAMMNLFFYIRLSYVALMLNSFSKKNIFQISSSYSPYFIIILLSGPVINMFY</sequence>
<evidence type="ECO:0000259" key="19">
    <source>
        <dbReference type="Pfam" id="PF00361"/>
    </source>
</evidence>
<keyword evidence="7 18" id="KW-0679">Respiratory chain</keyword>
<evidence type="ECO:0000256" key="13">
    <source>
        <dbReference type="ARBA" id="ARBA00023027"/>
    </source>
</evidence>
<evidence type="ECO:0000256" key="9">
    <source>
        <dbReference type="ARBA" id="ARBA00022792"/>
    </source>
</evidence>
<feature type="transmembrane region" description="Helical" evidence="18">
    <location>
        <begin position="189"/>
        <end position="207"/>
    </location>
</feature>
<comment type="subcellular location">
    <subcellularLocation>
        <location evidence="2 18">Mitochondrion inner membrane</location>
        <topology evidence="2 18">Multi-pass membrane protein</topology>
    </subcellularLocation>
</comment>
<dbReference type="PRINTS" id="PR01436">
    <property type="entry name" value="NADHDHGNASE2"/>
</dbReference>
<dbReference type="GO" id="GO:0006120">
    <property type="term" value="P:mitochondrial electron transport, NADH to ubiquinone"/>
    <property type="evidence" value="ECO:0007669"/>
    <property type="project" value="InterPro"/>
</dbReference>
<comment type="function">
    <text evidence="18">Core subunit of the mitochondrial membrane respiratory chain NADH dehydrogenase (Complex I) which catalyzes electron transfer from NADH through the respiratory chain, using ubiquinone as an electron acceptor. Essential for the catalytic activity and assembly of complex I.</text>
</comment>
<dbReference type="PANTHER" id="PTHR46552:SF1">
    <property type="entry name" value="NADH-UBIQUINONE OXIDOREDUCTASE CHAIN 2"/>
    <property type="match status" value="1"/>
</dbReference>
<keyword evidence="11 18" id="KW-0249">Electron transport</keyword>
<dbReference type="GO" id="GO:0008137">
    <property type="term" value="F:NADH dehydrogenase (ubiquinone) activity"/>
    <property type="evidence" value="ECO:0007669"/>
    <property type="project" value="UniProtKB-EC"/>
</dbReference>
<evidence type="ECO:0000256" key="15">
    <source>
        <dbReference type="ARBA" id="ARBA00023128"/>
    </source>
</evidence>
<keyword evidence="15 18" id="KW-0496">Mitochondrion</keyword>
<dbReference type="EC" id="7.1.1.2" evidence="4 18"/>
<feature type="transmembrane region" description="Helical" evidence="18">
    <location>
        <begin position="7"/>
        <end position="24"/>
    </location>
</feature>
<evidence type="ECO:0000256" key="4">
    <source>
        <dbReference type="ARBA" id="ARBA00012944"/>
    </source>
</evidence>
<dbReference type="PANTHER" id="PTHR46552">
    <property type="entry name" value="NADH-UBIQUINONE OXIDOREDUCTASE CHAIN 2"/>
    <property type="match status" value="1"/>
</dbReference>
<feature type="transmembrane region" description="Helical" evidence="18">
    <location>
        <begin position="258"/>
        <end position="281"/>
    </location>
</feature>
<evidence type="ECO:0000256" key="5">
    <source>
        <dbReference type="ARBA" id="ARBA00021008"/>
    </source>
</evidence>
<dbReference type="RefSeq" id="YP_001936224.1">
    <property type="nucleotide sequence ID" value="NC_010766.1"/>
</dbReference>
<keyword evidence="13 18" id="KW-0520">NAD</keyword>
<dbReference type="EMBL" id="EU523757">
    <property type="protein sequence ID" value="ACA66078.1"/>
    <property type="molecule type" value="Genomic_DNA"/>
</dbReference>
<dbReference type="InterPro" id="IPR003917">
    <property type="entry name" value="NADH_UbQ_OxRdtase_chain2"/>
</dbReference>
<geneLocation type="mitochondrion" evidence="20"/>
<keyword evidence="6" id="KW-0813">Transport</keyword>
<keyword evidence="9 18" id="KW-0999">Mitochondrion inner membrane</keyword>
<evidence type="ECO:0000256" key="17">
    <source>
        <dbReference type="ARBA" id="ARBA00049551"/>
    </source>
</evidence>
<evidence type="ECO:0000256" key="11">
    <source>
        <dbReference type="ARBA" id="ARBA00022982"/>
    </source>
</evidence>
<name>B2CKY3_PHAOP</name>
<evidence type="ECO:0000256" key="14">
    <source>
        <dbReference type="ARBA" id="ARBA00023075"/>
    </source>
</evidence>
<organism evidence="20">
    <name type="scientific">Phalangium opilio</name>
    <name type="common">Brown Daddy-long-legs</name>
    <dbReference type="NCBI Taxonomy" id="118624"/>
    <lineage>
        <taxon>Eukaryota</taxon>
        <taxon>Metazoa</taxon>
        <taxon>Ecdysozoa</taxon>
        <taxon>Arthropoda</taxon>
        <taxon>Chelicerata</taxon>
        <taxon>Arachnida</taxon>
        <taxon>Opiliones</taxon>
        <taxon>Palpatores</taxon>
        <taxon>Phalangioidea</taxon>
        <taxon>Phalangiidae</taxon>
        <taxon>Phalangium</taxon>
    </lineage>
</organism>
<evidence type="ECO:0000256" key="16">
    <source>
        <dbReference type="ARBA" id="ARBA00023136"/>
    </source>
</evidence>
<feature type="domain" description="NADH:quinone oxidoreductase/Mrp antiporter transmembrane" evidence="19">
    <location>
        <begin position="24"/>
        <end position="272"/>
    </location>
</feature>
<keyword evidence="16 18" id="KW-0472">Membrane</keyword>